<reference evidence="3" key="1">
    <citation type="journal article" date="2019" name="Nat. Commun.">
        <title>The genome of broomcorn millet.</title>
        <authorList>
            <person name="Zou C."/>
            <person name="Miki D."/>
            <person name="Li D."/>
            <person name="Tang Q."/>
            <person name="Xiao L."/>
            <person name="Rajput S."/>
            <person name="Deng P."/>
            <person name="Jia W."/>
            <person name="Huang R."/>
            <person name="Zhang M."/>
            <person name="Sun Y."/>
            <person name="Hu J."/>
            <person name="Fu X."/>
            <person name="Schnable P.S."/>
            <person name="Li F."/>
            <person name="Zhang H."/>
            <person name="Feng B."/>
            <person name="Zhu X."/>
            <person name="Liu R."/>
            <person name="Schnable J.C."/>
            <person name="Zhu J.-K."/>
            <person name="Zhang H."/>
        </authorList>
    </citation>
    <scope>NUCLEOTIDE SEQUENCE [LARGE SCALE GENOMIC DNA]</scope>
</reference>
<keyword evidence="3" id="KW-1185">Reference proteome</keyword>
<evidence type="ECO:0000256" key="1">
    <source>
        <dbReference type="SAM" id="MobiDB-lite"/>
    </source>
</evidence>
<proteinExistence type="predicted"/>
<comment type="caution">
    <text evidence="2">The sequence shown here is derived from an EMBL/GenBank/DDBJ whole genome shotgun (WGS) entry which is preliminary data.</text>
</comment>
<dbReference type="EMBL" id="PQIB02000011">
    <property type="protein sequence ID" value="RLM85148.1"/>
    <property type="molecule type" value="Genomic_DNA"/>
</dbReference>
<organism evidence="2 3">
    <name type="scientific">Panicum miliaceum</name>
    <name type="common">Proso millet</name>
    <name type="synonym">Broomcorn millet</name>
    <dbReference type="NCBI Taxonomy" id="4540"/>
    <lineage>
        <taxon>Eukaryota</taxon>
        <taxon>Viridiplantae</taxon>
        <taxon>Streptophyta</taxon>
        <taxon>Embryophyta</taxon>
        <taxon>Tracheophyta</taxon>
        <taxon>Spermatophyta</taxon>
        <taxon>Magnoliopsida</taxon>
        <taxon>Liliopsida</taxon>
        <taxon>Poales</taxon>
        <taxon>Poaceae</taxon>
        <taxon>PACMAD clade</taxon>
        <taxon>Panicoideae</taxon>
        <taxon>Panicodae</taxon>
        <taxon>Paniceae</taxon>
        <taxon>Panicinae</taxon>
        <taxon>Panicum</taxon>
        <taxon>Panicum sect. Panicum</taxon>
    </lineage>
</organism>
<evidence type="ECO:0000313" key="2">
    <source>
        <dbReference type="EMBL" id="RLM85148.1"/>
    </source>
</evidence>
<protein>
    <submittedName>
        <fullName evidence="2">Uncharacterized protein</fullName>
    </submittedName>
</protein>
<evidence type="ECO:0000313" key="3">
    <source>
        <dbReference type="Proteomes" id="UP000275267"/>
    </source>
</evidence>
<name>A0A3L6QNT3_PANMI</name>
<gene>
    <name evidence="2" type="ORF">C2845_PM04G16340</name>
</gene>
<accession>A0A3L6QNT3</accession>
<feature type="compositionally biased region" description="Basic residues" evidence="1">
    <location>
        <begin position="77"/>
        <end position="88"/>
    </location>
</feature>
<dbReference type="AlphaFoldDB" id="A0A3L6QNT3"/>
<feature type="region of interest" description="Disordered" evidence="1">
    <location>
        <begin position="60"/>
        <end position="96"/>
    </location>
</feature>
<sequence>MESKVLGGNFGMKFFMCENYEYDPPKRHTKDRPKRLHRLYAISCSGWTPSSHSLLRTMSNAKEGGLGKGGSECCTRNQKRRGARKSKRRSGEGWRR</sequence>
<dbReference type="Proteomes" id="UP000275267">
    <property type="component" value="Unassembled WGS sequence"/>
</dbReference>